<reference evidence="2 3" key="1">
    <citation type="journal article" date="2019" name="Environ. Microbiol.">
        <title>At the nexus of three kingdoms: the genome of the mycorrhizal fungus Gigaspora margarita provides insights into plant, endobacterial and fungal interactions.</title>
        <authorList>
            <person name="Venice F."/>
            <person name="Ghignone S."/>
            <person name="Salvioli di Fossalunga A."/>
            <person name="Amselem J."/>
            <person name="Novero M."/>
            <person name="Xianan X."/>
            <person name="Sedzielewska Toro K."/>
            <person name="Morin E."/>
            <person name="Lipzen A."/>
            <person name="Grigoriev I.V."/>
            <person name="Henrissat B."/>
            <person name="Martin F.M."/>
            <person name="Bonfante P."/>
        </authorList>
    </citation>
    <scope>NUCLEOTIDE SEQUENCE [LARGE SCALE GENOMIC DNA]</scope>
    <source>
        <strain evidence="2 3">BEG34</strain>
    </source>
</reference>
<feature type="region of interest" description="Disordered" evidence="1">
    <location>
        <begin position="162"/>
        <end position="184"/>
    </location>
</feature>
<protein>
    <submittedName>
        <fullName evidence="2">C2h2-type zinc finger transcription factor</fullName>
    </submittedName>
</protein>
<organism evidence="2 3">
    <name type="scientific">Gigaspora margarita</name>
    <dbReference type="NCBI Taxonomy" id="4874"/>
    <lineage>
        <taxon>Eukaryota</taxon>
        <taxon>Fungi</taxon>
        <taxon>Fungi incertae sedis</taxon>
        <taxon>Mucoromycota</taxon>
        <taxon>Glomeromycotina</taxon>
        <taxon>Glomeromycetes</taxon>
        <taxon>Diversisporales</taxon>
        <taxon>Gigasporaceae</taxon>
        <taxon>Gigaspora</taxon>
    </lineage>
</organism>
<gene>
    <name evidence="2" type="ORF">F8M41_009671</name>
</gene>
<dbReference type="OrthoDB" id="2443848at2759"/>
<evidence type="ECO:0000313" key="3">
    <source>
        <dbReference type="Proteomes" id="UP000439903"/>
    </source>
</evidence>
<feature type="compositionally biased region" description="Low complexity" evidence="1">
    <location>
        <begin position="557"/>
        <end position="566"/>
    </location>
</feature>
<feature type="region of interest" description="Disordered" evidence="1">
    <location>
        <begin position="557"/>
        <end position="596"/>
    </location>
</feature>
<sequence length="596" mass="69566">MTMNNDSEPYFGYHVLVSYIKDNTQCSYTEFLTLNRDVVLLSQPFSDKWNVLDLTWARRFLSRAKELKGHDYAATLKQEVKKQCANKGLQIYWEGIIYEREKMNAQRAHLTGSMKVYGKVAEHNAEILSSEDYSNIYPQSGHPKIIIDKENNPFINTSIKDKKDKAESEYSEESDINDISEDENFGCNDDYKEDTHPKIDKKFFREAHKSIPNSSKMRLSTGKIVEDVLFDFCRNMDYEHHAHSYIIDYDDTEVRALFTETEWKELTDDRLGVPSIPVDIAKELSTYKKKTLEELRKVSMTSYLQDNVKYNIHQHYDNEWIQLAVRNLVNLYENTDCPLMRNQYEDWYTVALFGSCLDFCFRDMRLGTDIKRTDAPSLASANRKNRTRLSNTRKRKLTGRKIDGITYVINRHLEIGVIEAARSFNGVSDRKYLIENFKMPKSLRDMLADMIRDVNYEEEKVNKLQVFGILHFGLRVQTTRLWRAGGSITIYYKDPQVYYISNKFSEEGVKNFLKFLAIIYRFKMIMKNNLNILGDIQESNASEENDFLDELIGVNHSSKSSTPSTSIQFFADNGKTPPKGKLKKRSPLKKRRLNNN</sequence>
<dbReference type="Proteomes" id="UP000439903">
    <property type="component" value="Unassembled WGS sequence"/>
</dbReference>
<name>A0A8H3X4L6_GIGMA</name>
<feature type="compositionally biased region" description="Acidic residues" evidence="1">
    <location>
        <begin position="169"/>
        <end position="184"/>
    </location>
</feature>
<dbReference type="EMBL" id="WTPW01002059">
    <property type="protein sequence ID" value="KAF0399779.1"/>
    <property type="molecule type" value="Genomic_DNA"/>
</dbReference>
<accession>A0A8H3X4L6</accession>
<feature type="compositionally biased region" description="Basic residues" evidence="1">
    <location>
        <begin position="578"/>
        <end position="596"/>
    </location>
</feature>
<proteinExistence type="predicted"/>
<evidence type="ECO:0000313" key="2">
    <source>
        <dbReference type="EMBL" id="KAF0399779.1"/>
    </source>
</evidence>
<comment type="caution">
    <text evidence="2">The sequence shown here is derived from an EMBL/GenBank/DDBJ whole genome shotgun (WGS) entry which is preliminary data.</text>
</comment>
<dbReference type="AlphaFoldDB" id="A0A8H3X4L6"/>
<evidence type="ECO:0000256" key="1">
    <source>
        <dbReference type="SAM" id="MobiDB-lite"/>
    </source>
</evidence>
<keyword evidence="3" id="KW-1185">Reference proteome</keyword>